<organism evidence="2 3">
    <name type="scientific">Wuchereria bancrofti</name>
    <dbReference type="NCBI Taxonomy" id="6293"/>
    <lineage>
        <taxon>Eukaryota</taxon>
        <taxon>Metazoa</taxon>
        <taxon>Ecdysozoa</taxon>
        <taxon>Nematoda</taxon>
        <taxon>Chromadorea</taxon>
        <taxon>Rhabditida</taxon>
        <taxon>Spirurina</taxon>
        <taxon>Spiruromorpha</taxon>
        <taxon>Filarioidea</taxon>
        <taxon>Onchocercidae</taxon>
        <taxon>Wuchereria</taxon>
    </lineage>
</organism>
<sequence length="80" mass="9035">MFEYAMKMQKEMQAMEKGNDQPESLASSSSITETSTTQPSQFQTTTTNEQQSVNTDSLLSSRKQNSFNKLSSEKNKDMLI</sequence>
<feature type="compositionally biased region" description="Basic and acidic residues" evidence="1">
    <location>
        <begin position="71"/>
        <end position="80"/>
    </location>
</feature>
<evidence type="ECO:0000313" key="2">
    <source>
        <dbReference type="EMBL" id="EJW82913.1"/>
    </source>
</evidence>
<gene>
    <name evidence="2" type="ORF">WUBG_06176</name>
</gene>
<dbReference type="Proteomes" id="UP000004810">
    <property type="component" value="Unassembled WGS sequence"/>
</dbReference>
<accession>J9EL38</accession>
<protein>
    <submittedName>
        <fullName evidence="2">Uncharacterized protein</fullName>
    </submittedName>
</protein>
<evidence type="ECO:0000256" key="1">
    <source>
        <dbReference type="SAM" id="MobiDB-lite"/>
    </source>
</evidence>
<proteinExistence type="predicted"/>
<feature type="compositionally biased region" description="Low complexity" evidence="1">
    <location>
        <begin position="24"/>
        <end position="47"/>
    </location>
</feature>
<dbReference type="AlphaFoldDB" id="J9EL38"/>
<reference evidence="3" key="1">
    <citation type="submission" date="2012-08" db="EMBL/GenBank/DDBJ databases">
        <title>The Genome Sequence of Wuchereria bancrofti.</title>
        <authorList>
            <person name="Nutman T.B."/>
            <person name="Fink D.L."/>
            <person name="Russ C."/>
            <person name="Young S."/>
            <person name="Zeng Q."/>
            <person name="Koehrsen M."/>
            <person name="Alvarado L."/>
            <person name="Berlin A."/>
            <person name="Chapman S.B."/>
            <person name="Chen Z."/>
            <person name="Freedman E."/>
            <person name="Gellesch M."/>
            <person name="Goldberg J."/>
            <person name="Griggs A."/>
            <person name="Gujja S."/>
            <person name="Heilman E.R."/>
            <person name="Heiman D."/>
            <person name="Hepburn T."/>
            <person name="Howarth C."/>
            <person name="Jen D."/>
            <person name="Larson L."/>
            <person name="Lewis B."/>
            <person name="Mehta T."/>
            <person name="Park D."/>
            <person name="Pearson M."/>
            <person name="Roberts A."/>
            <person name="Saif S."/>
            <person name="Shea T."/>
            <person name="Shenoy N."/>
            <person name="Sisk P."/>
            <person name="Stolte C."/>
            <person name="Sykes S."/>
            <person name="Walk T."/>
            <person name="White J."/>
            <person name="Yandava C."/>
            <person name="Haas B."/>
            <person name="Henn M.R."/>
            <person name="Nusbaum C."/>
            <person name="Birren B."/>
        </authorList>
    </citation>
    <scope>NUCLEOTIDE SEQUENCE [LARGE SCALE GENOMIC DNA]</scope>
    <source>
        <strain evidence="3">NA</strain>
    </source>
</reference>
<feature type="region of interest" description="Disordered" evidence="1">
    <location>
        <begin position="1"/>
        <end position="80"/>
    </location>
</feature>
<name>J9EL38_WUCBA</name>
<feature type="compositionally biased region" description="Polar residues" evidence="1">
    <location>
        <begin position="48"/>
        <end position="70"/>
    </location>
</feature>
<dbReference type="EMBL" id="ADBV01002557">
    <property type="protein sequence ID" value="EJW82913.1"/>
    <property type="molecule type" value="Genomic_DNA"/>
</dbReference>
<feature type="compositionally biased region" description="Basic and acidic residues" evidence="1">
    <location>
        <begin position="8"/>
        <end position="20"/>
    </location>
</feature>
<comment type="caution">
    <text evidence="2">The sequence shown here is derived from an EMBL/GenBank/DDBJ whole genome shotgun (WGS) entry which is preliminary data.</text>
</comment>
<evidence type="ECO:0000313" key="3">
    <source>
        <dbReference type="Proteomes" id="UP000004810"/>
    </source>
</evidence>